<dbReference type="RefSeq" id="YP_009126382.1">
    <property type="nucleotide sequence ID" value="NC_026607.2"/>
</dbReference>
<reference evidence="1" key="1">
    <citation type="submission" date="2015-06" db="EMBL/GenBank/DDBJ databases">
        <title>Genomic characterization of STP4-a, a novel T4 virulent phage infecting Salmonella.</title>
        <authorList>
            <person name="Li M."/>
            <person name="Wang J."/>
            <person name="Lin H."/>
            <person name="Han F."/>
        </authorList>
    </citation>
    <scope>NUCLEOTIDE SEQUENCE [LARGE SCALE GENOMIC DNA]</scope>
</reference>
<protein>
    <submittedName>
        <fullName evidence="1">Uncharacterized protein</fullName>
    </submittedName>
</protein>
<accession>A0A0B4L9E6</accession>
<proteinExistence type="predicted"/>
<name>A0A0B4L9E6_9CAUD</name>
<gene>
    <name evidence="1" type="ORF">STP4a_175</name>
</gene>
<dbReference type="Proteomes" id="UP000032000">
    <property type="component" value="Segment"/>
</dbReference>
<evidence type="ECO:0000313" key="2">
    <source>
        <dbReference type="Proteomes" id="UP000032000"/>
    </source>
</evidence>
<evidence type="ECO:0000313" key="1">
    <source>
        <dbReference type="EMBL" id="AHJ87029.1"/>
    </source>
</evidence>
<dbReference type="EMBL" id="KJ000058">
    <property type="protein sequence ID" value="AHJ87029.1"/>
    <property type="molecule type" value="Genomic_DNA"/>
</dbReference>
<dbReference type="KEGG" id="vg:23681192"/>
<dbReference type="GeneID" id="23681192"/>
<dbReference type="Gene3D" id="3.40.91.30">
    <property type="match status" value="1"/>
</dbReference>
<keyword evidence="2" id="KW-1185">Reference proteome</keyword>
<sequence length="291" mass="33442">MEIKILRGPSGRILTKSMVKNGTINALKAMYTWCIDKPSALVYCYENNSIQPNCKFCGEGLNSPINSYCNPRCQMKHLGGFPKDCNVGKTPWNKGLKDNSRHCSIVNPEKWEAAKHKISKANSGENNGMYGWDNEDQRRRQSETIKAKILSGEFTPNTNNRRTSFDVVYDGKNYRSSWEAAYASINKTAVHERIRVPYIGNDLKKHIYISDFLNPETNEIVEIRPASLYDDNHPKIVAIKKYCDSNGYKYTHIDIEYFYANRHLIDYDGLGDDTSRKITNAIKKYKRNKKT</sequence>
<organism evidence="1 2">
    <name type="scientific">Salmonella phage STP4-a</name>
    <dbReference type="NCBI Taxonomy" id="1445860"/>
    <lineage>
        <taxon>Viruses</taxon>
        <taxon>Duplodnaviria</taxon>
        <taxon>Heunggongvirae</taxon>
        <taxon>Uroviricota</taxon>
        <taxon>Caudoviricetes</taxon>
        <taxon>Pantevenvirales</taxon>
        <taxon>Straboviridae</taxon>
        <taxon>Tevenvirinae</taxon>
        <taxon>Gelderlandvirus</taxon>
        <taxon>Gelderlandvirus stp4a</taxon>
    </lineage>
</organism>